<dbReference type="Proteomes" id="UP000091857">
    <property type="component" value="Chromosome 15"/>
</dbReference>
<feature type="binding site" description="axial binding residue" evidence="9">
    <location>
        <position position="293"/>
    </location>
    <ligand>
        <name>heme b</name>
        <dbReference type="ChEBI" id="CHEBI:60344"/>
        <label>1</label>
    </ligand>
    <ligandPart>
        <name>Fe</name>
        <dbReference type="ChEBI" id="CHEBI:18248"/>
    </ligandPart>
</feature>
<feature type="signal peptide" evidence="11">
    <location>
        <begin position="1"/>
        <end position="23"/>
    </location>
</feature>
<keyword evidence="7 8" id="KW-0472">Membrane</keyword>
<feature type="binding site" description="axial binding residue" evidence="9">
    <location>
        <position position="329"/>
    </location>
    <ligand>
        <name>heme b</name>
        <dbReference type="ChEBI" id="CHEBI:60344"/>
        <label>1</label>
    </ligand>
    <ligandPart>
        <name>Fe</name>
        <dbReference type="ChEBI" id="CHEBI:18248"/>
    </ligandPart>
</feature>
<organism evidence="14 15">
    <name type="scientific">Manihot esculenta</name>
    <name type="common">Cassava</name>
    <name type="synonym">Jatropha manihot</name>
    <dbReference type="NCBI Taxonomy" id="3983"/>
    <lineage>
        <taxon>Eukaryota</taxon>
        <taxon>Viridiplantae</taxon>
        <taxon>Streptophyta</taxon>
        <taxon>Embryophyta</taxon>
        <taxon>Tracheophyta</taxon>
        <taxon>Spermatophyta</taxon>
        <taxon>Magnoliopsida</taxon>
        <taxon>eudicotyledons</taxon>
        <taxon>Gunneridae</taxon>
        <taxon>Pentapetalae</taxon>
        <taxon>rosids</taxon>
        <taxon>fabids</taxon>
        <taxon>Malpighiales</taxon>
        <taxon>Euphorbiaceae</taxon>
        <taxon>Crotonoideae</taxon>
        <taxon>Manihoteae</taxon>
        <taxon>Manihot</taxon>
    </lineage>
</organism>
<keyword evidence="9" id="KW-0479">Metal-binding</keyword>
<feature type="transmembrane region" description="Helical" evidence="10">
    <location>
        <begin position="257"/>
        <end position="281"/>
    </location>
</feature>
<evidence type="ECO:0000256" key="3">
    <source>
        <dbReference type="ARBA" id="ARBA00022692"/>
    </source>
</evidence>
<dbReference type="PROSITE" id="PS50939">
    <property type="entry name" value="CYTOCHROME_B561"/>
    <property type="match status" value="1"/>
</dbReference>
<dbReference type="CDD" id="cd08760">
    <property type="entry name" value="Cyt_b561_FRRS1_like"/>
    <property type="match status" value="1"/>
</dbReference>
<sequence>MSSLSMFVIFMTLSSSFTVSVIAHLTLCSEPFFLVSLKKNFTNCKKLVTLEAEFAWKITGAHQVEIFFGKRLYADMGWLAWGVNPGKMPQMVGTRAIIGIKYSNGSTFIGTYYITRDTKMGCKLQPKNFNEIAQNEVEFHNMSMEYITELDYITIRARVILPPAAYNITMLNHVWQIGYGAEGTEPKQHPTFLQNVDSTETIDLRTGRSRQAGKRIYYMRSVHGILSIVGWGTFLPFGVIIARYFKYPLETFRYCRFRIHVSCQIAGYIIGTLGWILGLYLGNLSKFYVFETHRLYSIFIFAFTTLQMLALRLRPRKEDDYRKYWNMYHHFLGYALLAVISINIFNGIGILKPDMTWRKAYMGILLAFAAIVTVLEIYTWAKFKSNAKTATSIQDGTAAIPLAIPQPRP</sequence>
<gene>
    <name evidence="14" type="ORF">MANES_15G068400v8</name>
</gene>
<proteinExistence type="predicted"/>
<evidence type="ECO:0000256" key="1">
    <source>
        <dbReference type="ARBA" id="ARBA00004370"/>
    </source>
</evidence>
<evidence type="ECO:0000256" key="6">
    <source>
        <dbReference type="ARBA" id="ARBA00022989"/>
    </source>
</evidence>
<dbReference type="EMBL" id="CM004401">
    <property type="protein sequence ID" value="OAY28458.1"/>
    <property type="molecule type" value="Genomic_DNA"/>
</dbReference>
<dbReference type="AlphaFoldDB" id="A0A2C9UER2"/>
<evidence type="ECO:0000259" key="13">
    <source>
        <dbReference type="PROSITE" id="PS50939"/>
    </source>
</evidence>
<feature type="binding site" description="axial binding residue" evidence="9">
    <location>
        <position position="260"/>
    </location>
    <ligand>
        <name>heme b</name>
        <dbReference type="ChEBI" id="CHEBI:60344"/>
        <label>1</label>
    </ligand>
    <ligandPart>
        <name>Fe</name>
        <dbReference type="ChEBI" id="CHEBI:18248"/>
    </ligandPart>
</feature>
<dbReference type="Pfam" id="PF04526">
    <property type="entry name" value="DUF568"/>
    <property type="match status" value="1"/>
</dbReference>
<evidence type="ECO:0000256" key="8">
    <source>
        <dbReference type="PIRNR" id="PIRNR037471"/>
    </source>
</evidence>
<evidence type="ECO:0000256" key="11">
    <source>
        <dbReference type="SAM" id="SignalP"/>
    </source>
</evidence>
<reference evidence="15" key="1">
    <citation type="journal article" date="2016" name="Nat. Biotechnol.">
        <title>Sequencing wild and cultivated cassava and related species reveals extensive interspecific hybridization and genetic diversity.</title>
        <authorList>
            <person name="Bredeson J.V."/>
            <person name="Lyons J.B."/>
            <person name="Prochnik S.E."/>
            <person name="Wu G.A."/>
            <person name="Ha C.M."/>
            <person name="Edsinger-Gonzales E."/>
            <person name="Grimwood J."/>
            <person name="Schmutz J."/>
            <person name="Rabbi I.Y."/>
            <person name="Egesi C."/>
            <person name="Nauluvula P."/>
            <person name="Lebot V."/>
            <person name="Ndunguru J."/>
            <person name="Mkamilo G."/>
            <person name="Bart R.S."/>
            <person name="Setter T.L."/>
            <person name="Gleadow R.M."/>
            <person name="Kulakow P."/>
            <person name="Ferguson M.E."/>
            <person name="Rounsley S."/>
            <person name="Rokhsar D.S."/>
        </authorList>
    </citation>
    <scope>NUCLEOTIDE SEQUENCE [LARGE SCALE GENOMIC DNA]</scope>
    <source>
        <strain evidence="15">cv. AM560-2</strain>
    </source>
</reference>
<evidence type="ECO:0000256" key="9">
    <source>
        <dbReference type="PIRSR" id="PIRSR037471-1"/>
    </source>
</evidence>
<feature type="transmembrane region" description="Helical" evidence="10">
    <location>
        <begin position="360"/>
        <end position="381"/>
    </location>
</feature>
<evidence type="ECO:0000256" key="10">
    <source>
        <dbReference type="SAM" id="Phobius"/>
    </source>
</evidence>
<feature type="domain" description="DOMON" evidence="12">
    <location>
        <begin position="50"/>
        <end position="178"/>
    </location>
</feature>
<dbReference type="PROSITE" id="PS50836">
    <property type="entry name" value="DOMON"/>
    <property type="match status" value="1"/>
</dbReference>
<keyword evidence="2 8" id="KW-0813">Transport</keyword>
<feature type="chain" id="PRO_5012338557" description="Cytochrome b561 and DOMON domain-containing protein" evidence="11">
    <location>
        <begin position="24"/>
        <end position="409"/>
    </location>
</feature>
<comment type="subcellular location">
    <subcellularLocation>
        <location evidence="1">Membrane</location>
    </subcellularLocation>
</comment>
<evidence type="ECO:0000259" key="12">
    <source>
        <dbReference type="PROSITE" id="PS50836"/>
    </source>
</evidence>
<dbReference type="PANTHER" id="PTHR23130">
    <property type="entry name" value="CYTOCHROME B561 AND DOMON DOMAIN-CONTAINING PROTEIN"/>
    <property type="match status" value="1"/>
</dbReference>
<dbReference type="GO" id="GO:0016020">
    <property type="term" value="C:membrane"/>
    <property type="evidence" value="ECO:0007669"/>
    <property type="project" value="UniProtKB-SubCell"/>
</dbReference>
<keyword evidence="4 11" id="KW-0732">Signal</keyword>
<dbReference type="InterPro" id="IPR005018">
    <property type="entry name" value="DOMON_domain"/>
</dbReference>
<evidence type="ECO:0000313" key="15">
    <source>
        <dbReference type="Proteomes" id="UP000091857"/>
    </source>
</evidence>
<name>A0A2C9UER2_MANES</name>
<keyword evidence="5 8" id="KW-0249">Electron transport</keyword>
<evidence type="ECO:0000256" key="4">
    <source>
        <dbReference type="ARBA" id="ARBA00022729"/>
    </source>
</evidence>
<feature type="transmembrane region" description="Helical" evidence="10">
    <location>
        <begin position="331"/>
        <end position="348"/>
    </location>
</feature>
<keyword evidence="9" id="KW-0408">Iron</keyword>
<keyword evidence="15" id="KW-1185">Reference proteome</keyword>
<dbReference type="OMA" id="DYRKYWN"/>
<dbReference type="InterPro" id="IPR017214">
    <property type="entry name" value="UCP037471"/>
</dbReference>
<dbReference type="STRING" id="3983.A0A2C9UER2"/>
<feature type="domain" description="Cytochrome b561" evidence="13">
    <location>
        <begin position="185"/>
        <end position="384"/>
    </location>
</feature>
<keyword evidence="6 10" id="KW-1133">Transmembrane helix</keyword>
<dbReference type="InterPro" id="IPR045265">
    <property type="entry name" value="AIR12_DOMON"/>
</dbReference>
<accession>A0A2C9UER2</accession>
<feature type="transmembrane region" description="Helical" evidence="10">
    <location>
        <begin position="224"/>
        <end position="245"/>
    </location>
</feature>
<dbReference type="PANTHER" id="PTHR23130:SF175">
    <property type="entry name" value="CYTOCHROME B561 AND DOMON DOMAIN-CONTAINING PROTEIN"/>
    <property type="match status" value="1"/>
</dbReference>
<protein>
    <recommendedName>
        <fullName evidence="8">Cytochrome b561 and DOMON domain-containing protein</fullName>
    </recommendedName>
</protein>
<dbReference type="GO" id="GO:0046872">
    <property type="term" value="F:metal ion binding"/>
    <property type="evidence" value="ECO:0007669"/>
    <property type="project" value="UniProtKB-KW"/>
</dbReference>
<evidence type="ECO:0000256" key="7">
    <source>
        <dbReference type="ARBA" id="ARBA00023136"/>
    </source>
</evidence>
<dbReference type="InterPro" id="IPR006593">
    <property type="entry name" value="Cyt_b561/ferric_Rdtase_TM"/>
</dbReference>
<evidence type="ECO:0000256" key="2">
    <source>
        <dbReference type="ARBA" id="ARBA00022448"/>
    </source>
</evidence>
<feature type="binding site" description="axial binding residue" evidence="9">
    <location>
        <position position="223"/>
    </location>
    <ligand>
        <name>heme b</name>
        <dbReference type="ChEBI" id="CHEBI:60344"/>
        <label>1</label>
    </ligand>
    <ligandPart>
        <name>Fe</name>
        <dbReference type="ChEBI" id="CHEBI:18248"/>
    </ligandPart>
</feature>
<feature type="transmembrane region" description="Helical" evidence="10">
    <location>
        <begin position="293"/>
        <end position="311"/>
    </location>
</feature>
<dbReference type="Gene3D" id="1.20.120.1770">
    <property type="match status" value="1"/>
</dbReference>
<dbReference type="OrthoDB" id="19261at2759"/>
<dbReference type="SMART" id="SM00665">
    <property type="entry name" value="B561"/>
    <property type="match status" value="1"/>
</dbReference>
<comment type="caution">
    <text evidence="14">The sequence shown here is derived from an EMBL/GenBank/DDBJ whole genome shotgun (WGS) entry which is preliminary data.</text>
</comment>
<comment type="cofactor">
    <cofactor evidence="8">
        <name>heme b</name>
        <dbReference type="ChEBI" id="CHEBI:60344"/>
    </cofactor>
    <text evidence="8">Binds 2 heme b groups non-covalently.</text>
</comment>
<keyword evidence="3 10" id="KW-0812">Transmembrane</keyword>
<evidence type="ECO:0000256" key="5">
    <source>
        <dbReference type="ARBA" id="ARBA00022982"/>
    </source>
</evidence>
<dbReference type="Gramene" id="Manes.15G068400.1.v8.1">
    <property type="protein sequence ID" value="Manes.15G068400.1.v8.1.CDS"/>
    <property type="gene ID" value="Manes.15G068400.v8.1"/>
</dbReference>
<dbReference type="PIRSF" id="PIRSF037471">
    <property type="entry name" value="UCP037471"/>
    <property type="match status" value="1"/>
</dbReference>
<evidence type="ECO:0000313" key="14">
    <source>
        <dbReference type="EMBL" id="OAY28458.1"/>
    </source>
</evidence>